<evidence type="ECO:0000313" key="2">
    <source>
        <dbReference type="EMBL" id="KAG0477327.1"/>
    </source>
</evidence>
<dbReference type="EMBL" id="JADCNL010000006">
    <property type="protein sequence ID" value="KAG0477327.1"/>
    <property type="molecule type" value="Genomic_DNA"/>
</dbReference>
<evidence type="ECO:0000256" key="1">
    <source>
        <dbReference type="SAM" id="MobiDB-lite"/>
    </source>
</evidence>
<dbReference type="OrthoDB" id="409848at2759"/>
<accession>A0A835R0T0</accession>
<feature type="compositionally biased region" description="Polar residues" evidence="1">
    <location>
        <begin position="18"/>
        <end position="30"/>
    </location>
</feature>
<sequence>MEQNSRVRSLSHFHFEHSNPNSPQKNTRPGIQQGRDEGSSMDMASNLLNQKEQFCGPVNQKWTIQE</sequence>
<keyword evidence="3" id="KW-1185">Reference proteome</keyword>
<dbReference type="Proteomes" id="UP000636800">
    <property type="component" value="Chromosome 6"/>
</dbReference>
<evidence type="ECO:0000313" key="3">
    <source>
        <dbReference type="Proteomes" id="UP000636800"/>
    </source>
</evidence>
<reference evidence="2 3" key="1">
    <citation type="journal article" date="2020" name="Nat. Food">
        <title>A phased Vanilla planifolia genome enables genetic improvement of flavour and production.</title>
        <authorList>
            <person name="Hasing T."/>
            <person name="Tang H."/>
            <person name="Brym M."/>
            <person name="Khazi F."/>
            <person name="Huang T."/>
            <person name="Chambers A.H."/>
        </authorList>
    </citation>
    <scope>NUCLEOTIDE SEQUENCE [LARGE SCALE GENOMIC DNA]</scope>
    <source>
        <tissue evidence="2">Leaf</tissue>
    </source>
</reference>
<dbReference type="AlphaFoldDB" id="A0A835R0T0"/>
<gene>
    <name evidence="2" type="ORF">HPP92_014168</name>
</gene>
<comment type="caution">
    <text evidence="2">The sequence shown here is derived from an EMBL/GenBank/DDBJ whole genome shotgun (WGS) entry which is preliminary data.</text>
</comment>
<name>A0A835R0T0_VANPL</name>
<proteinExistence type="predicted"/>
<feature type="region of interest" description="Disordered" evidence="1">
    <location>
        <begin position="1"/>
        <end position="43"/>
    </location>
</feature>
<protein>
    <submittedName>
        <fullName evidence="2">Uncharacterized protein</fullName>
    </submittedName>
</protein>
<organism evidence="2 3">
    <name type="scientific">Vanilla planifolia</name>
    <name type="common">Vanilla</name>
    <dbReference type="NCBI Taxonomy" id="51239"/>
    <lineage>
        <taxon>Eukaryota</taxon>
        <taxon>Viridiplantae</taxon>
        <taxon>Streptophyta</taxon>
        <taxon>Embryophyta</taxon>
        <taxon>Tracheophyta</taxon>
        <taxon>Spermatophyta</taxon>
        <taxon>Magnoliopsida</taxon>
        <taxon>Liliopsida</taxon>
        <taxon>Asparagales</taxon>
        <taxon>Orchidaceae</taxon>
        <taxon>Vanilloideae</taxon>
        <taxon>Vanilleae</taxon>
        <taxon>Vanilla</taxon>
    </lineage>
</organism>